<dbReference type="SMART" id="SM00054">
    <property type="entry name" value="EFh"/>
    <property type="match status" value="4"/>
</dbReference>
<dbReference type="CDD" id="cd00051">
    <property type="entry name" value="EFh"/>
    <property type="match status" value="2"/>
</dbReference>
<evidence type="ECO:0000313" key="5">
    <source>
        <dbReference type="Proteomes" id="UP000243459"/>
    </source>
</evidence>
<dbReference type="PROSITE" id="PS00018">
    <property type="entry name" value="EF_HAND_1"/>
    <property type="match status" value="2"/>
</dbReference>
<dbReference type="InterPro" id="IPR002048">
    <property type="entry name" value="EF_hand_dom"/>
</dbReference>
<dbReference type="AlphaFoldDB" id="A0A5P1ESY1"/>
<dbReference type="Pfam" id="PF13833">
    <property type="entry name" value="EF-hand_8"/>
    <property type="match status" value="1"/>
</dbReference>
<evidence type="ECO:0000259" key="3">
    <source>
        <dbReference type="PROSITE" id="PS50222"/>
    </source>
</evidence>
<dbReference type="Pfam" id="PF13499">
    <property type="entry name" value="EF-hand_7"/>
    <property type="match status" value="1"/>
</dbReference>
<dbReference type="Gene3D" id="1.10.238.10">
    <property type="entry name" value="EF-hand"/>
    <property type="match status" value="2"/>
</dbReference>
<organism evidence="4 5">
    <name type="scientific">Asparagus officinalis</name>
    <name type="common">Garden asparagus</name>
    <dbReference type="NCBI Taxonomy" id="4686"/>
    <lineage>
        <taxon>Eukaryota</taxon>
        <taxon>Viridiplantae</taxon>
        <taxon>Streptophyta</taxon>
        <taxon>Embryophyta</taxon>
        <taxon>Tracheophyta</taxon>
        <taxon>Spermatophyta</taxon>
        <taxon>Magnoliopsida</taxon>
        <taxon>Liliopsida</taxon>
        <taxon>Asparagales</taxon>
        <taxon>Asparagaceae</taxon>
        <taxon>Asparagoideae</taxon>
        <taxon>Asparagus</taxon>
    </lineage>
</organism>
<gene>
    <name evidence="4" type="ORF">A4U43_C05F15850</name>
</gene>
<name>A0A5P1ESY1_ASPOF</name>
<keyword evidence="5" id="KW-1185">Reference proteome</keyword>
<dbReference type="FunFam" id="1.10.238.10:FF:000003">
    <property type="entry name" value="Calmodulin A"/>
    <property type="match status" value="1"/>
</dbReference>
<keyword evidence="1" id="KW-0677">Repeat</keyword>
<dbReference type="GO" id="GO:0005509">
    <property type="term" value="F:calcium ion binding"/>
    <property type="evidence" value="ECO:0007669"/>
    <property type="project" value="InterPro"/>
</dbReference>
<dbReference type="SUPFAM" id="SSF47473">
    <property type="entry name" value="EF-hand"/>
    <property type="match status" value="1"/>
</dbReference>
<evidence type="ECO:0000256" key="2">
    <source>
        <dbReference type="ARBA" id="ARBA00022837"/>
    </source>
</evidence>
<dbReference type="FunFam" id="1.10.238.10:FF:000001">
    <property type="entry name" value="Calmodulin 1"/>
    <property type="match status" value="1"/>
</dbReference>
<dbReference type="InterPro" id="IPR011992">
    <property type="entry name" value="EF-hand-dom_pair"/>
</dbReference>
<dbReference type="Proteomes" id="UP000243459">
    <property type="component" value="Chromosome 5"/>
</dbReference>
<dbReference type="OMA" id="FNEFTIM"/>
<accession>A0A5P1ESY1</accession>
<proteinExistence type="predicted"/>
<reference evidence="5" key="1">
    <citation type="journal article" date="2017" name="Nat. Commun.">
        <title>The asparagus genome sheds light on the origin and evolution of a young Y chromosome.</title>
        <authorList>
            <person name="Harkess A."/>
            <person name="Zhou J."/>
            <person name="Xu C."/>
            <person name="Bowers J.E."/>
            <person name="Van der Hulst R."/>
            <person name="Ayyampalayam S."/>
            <person name="Mercati F."/>
            <person name="Riccardi P."/>
            <person name="McKain M.R."/>
            <person name="Kakrana A."/>
            <person name="Tang H."/>
            <person name="Ray J."/>
            <person name="Groenendijk J."/>
            <person name="Arikit S."/>
            <person name="Mathioni S.M."/>
            <person name="Nakano M."/>
            <person name="Shan H."/>
            <person name="Telgmann-Rauber A."/>
            <person name="Kanno A."/>
            <person name="Yue Z."/>
            <person name="Chen H."/>
            <person name="Li W."/>
            <person name="Chen Y."/>
            <person name="Xu X."/>
            <person name="Zhang Y."/>
            <person name="Luo S."/>
            <person name="Chen H."/>
            <person name="Gao J."/>
            <person name="Mao Z."/>
            <person name="Pires J.C."/>
            <person name="Luo M."/>
            <person name="Kudrna D."/>
            <person name="Wing R.A."/>
            <person name="Meyers B.C."/>
            <person name="Yi K."/>
            <person name="Kong H."/>
            <person name="Lavrijsen P."/>
            <person name="Sunseri F."/>
            <person name="Falavigna A."/>
            <person name="Ye Y."/>
            <person name="Leebens-Mack J.H."/>
            <person name="Chen G."/>
        </authorList>
    </citation>
    <scope>NUCLEOTIDE SEQUENCE [LARGE SCALE GENOMIC DNA]</scope>
    <source>
        <strain evidence="5">cv. DH0086</strain>
    </source>
</reference>
<dbReference type="PANTHER" id="PTHR23050">
    <property type="entry name" value="CALCIUM BINDING PROTEIN"/>
    <property type="match status" value="1"/>
</dbReference>
<dbReference type="OrthoDB" id="26525at2759"/>
<feature type="domain" description="EF-hand" evidence="3">
    <location>
        <begin position="46"/>
        <end position="81"/>
    </location>
</feature>
<dbReference type="Gramene" id="ONK68773">
    <property type="protein sequence ID" value="ONK68773"/>
    <property type="gene ID" value="A4U43_C05F15850"/>
</dbReference>
<dbReference type="InterPro" id="IPR018247">
    <property type="entry name" value="EF_Hand_1_Ca_BS"/>
</dbReference>
<dbReference type="InterPro" id="IPR050145">
    <property type="entry name" value="Centrin_CML-like"/>
</dbReference>
<dbReference type="PROSITE" id="PS50222">
    <property type="entry name" value="EF_HAND_2"/>
    <property type="match status" value="4"/>
</dbReference>
<keyword evidence="2" id="KW-0106">Calcium</keyword>
<feature type="domain" description="EF-hand" evidence="3">
    <location>
        <begin position="82"/>
        <end position="117"/>
    </location>
</feature>
<dbReference type="EMBL" id="CM007385">
    <property type="protein sequence ID" value="ONK68773.1"/>
    <property type="molecule type" value="Genomic_DNA"/>
</dbReference>
<protein>
    <recommendedName>
        <fullName evidence="3">EF-hand domain-containing protein</fullName>
    </recommendedName>
</protein>
<feature type="domain" description="EF-hand" evidence="3">
    <location>
        <begin position="118"/>
        <end position="153"/>
    </location>
</feature>
<evidence type="ECO:0000256" key="1">
    <source>
        <dbReference type="ARBA" id="ARBA00022737"/>
    </source>
</evidence>
<feature type="domain" description="EF-hand" evidence="3">
    <location>
        <begin position="154"/>
        <end position="184"/>
    </location>
</feature>
<evidence type="ECO:0000313" key="4">
    <source>
        <dbReference type="EMBL" id="ONK68773.1"/>
    </source>
</evidence>
<sequence>MYTSSKKIKTISTSPFFSELLSFLSPKTRERPTRPLLLRNLSTAAEFSNDFWQVFQYFDENGDGKVSPSELRNGMRNIGEELSAEDAEAVLALSDSDGDGFLKFEEFVELVEVEGDEEKGEELKEAFQVYEMEGRGCITPKSLRRALGMLGEKKSIEECKVMIRRFDLNGDGVISFDEFRVMMV</sequence>